<proteinExistence type="predicted"/>
<protein>
    <submittedName>
        <fullName evidence="2">N-acetyltransferase</fullName>
    </submittedName>
</protein>
<feature type="domain" description="N-acetyltransferase" evidence="1">
    <location>
        <begin position="1"/>
        <end position="146"/>
    </location>
</feature>
<dbReference type="PROSITE" id="PS51186">
    <property type="entry name" value="GNAT"/>
    <property type="match status" value="1"/>
</dbReference>
<evidence type="ECO:0000313" key="2">
    <source>
        <dbReference type="EMBL" id="GGO88398.1"/>
    </source>
</evidence>
<dbReference type="Pfam" id="PF00583">
    <property type="entry name" value="Acetyltransf_1"/>
    <property type="match status" value="1"/>
</dbReference>
<dbReference type="InterPro" id="IPR000182">
    <property type="entry name" value="GNAT_dom"/>
</dbReference>
<dbReference type="AlphaFoldDB" id="A0A917ZR49"/>
<dbReference type="CDD" id="cd04301">
    <property type="entry name" value="NAT_SF"/>
    <property type="match status" value="1"/>
</dbReference>
<gene>
    <name evidence="2" type="ORF">GCM10012280_29130</name>
</gene>
<sequence length="150" mass="16744">MVRIVTEVDQSRRDLIEERLVDFNSRRSPVLRALHGLPADEEEPLQVYALDDTGEVAGGLTGYTWGHWLHIDLLWVSGAERGTGLGSRLLERAEAAAVERGCVHSRVESWGFQAPGFYEKRGYRVLAAIEDYPPGETDHLLVKALGRVYG</sequence>
<keyword evidence="3" id="KW-1185">Reference proteome</keyword>
<comment type="caution">
    <text evidence="2">The sequence shown here is derived from an EMBL/GenBank/DDBJ whole genome shotgun (WGS) entry which is preliminary data.</text>
</comment>
<reference evidence="2" key="1">
    <citation type="journal article" date="2014" name="Int. J. Syst. Evol. Microbiol.">
        <title>Complete genome sequence of Corynebacterium casei LMG S-19264T (=DSM 44701T), isolated from a smear-ripened cheese.</title>
        <authorList>
            <consortium name="US DOE Joint Genome Institute (JGI-PGF)"/>
            <person name="Walter F."/>
            <person name="Albersmeier A."/>
            <person name="Kalinowski J."/>
            <person name="Ruckert C."/>
        </authorList>
    </citation>
    <scope>NUCLEOTIDE SEQUENCE</scope>
    <source>
        <strain evidence="2">CGMCC 4.7201</strain>
    </source>
</reference>
<dbReference type="EMBL" id="BMMS01000011">
    <property type="protein sequence ID" value="GGO88398.1"/>
    <property type="molecule type" value="Genomic_DNA"/>
</dbReference>
<organism evidence="2 3">
    <name type="scientific">Wenjunlia tyrosinilytica</name>
    <dbReference type="NCBI Taxonomy" id="1544741"/>
    <lineage>
        <taxon>Bacteria</taxon>
        <taxon>Bacillati</taxon>
        <taxon>Actinomycetota</taxon>
        <taxon>Actinomycetes</taxon>
        <taxon>Kitasatosporales</taxon>
        <taxon>Streptomycetaceae</taxon>
        <taxon>Wenjunlia</taxon>
    </lineage>
</organism>
<dbReference type="GO" id="GO:0016747">
    <property type="term" value="F:acyltransferase activity, transferring groups other than amino-acyl groups"/>
    <property type="evidence" value="ECO:0007669"/>
    <property type="project" value="InterPro"/>
</dbReference>
<evidence type="ECO:0000313" key="3">
    <source>
        <dbReference type="Proteomes" id="UP000641932"/>
    </source>
</evidence>
<name>A0A917ZR49_9ACTN</name>
<dbReference type="InterPro" id="IPR016181">
    <property type="entry name" value="Acyl_CoA_acyltransferase"/>
</dbReference>
<dbReference type="Gene3D" id="3.40.630.30">
    <property type="match status" value="1"/>
</dbReference>
<evidence type="ECO:0000259" key="1">
    <source>
        <dbReference type="PROSITE" id="PS51186"/>
    </source>
</evidence>
<dbReference type="Proteomes" id="UP000641932">
    <property type="component" value="Unassembled WGS sequence"/>
</dbReference>
<dbReference type="SUPFAM" id="SSF55729">
    <property type="entry name" value="Acyl-CoA N-acyltransferases (Nat)"/>
    <property type="match status" value="1"/>
</dbReference>
<accession>A0A917ZR49</accession>
<reference evidence="2" key="2">
    <citation type="submission" date="2020-09" db="EMBL/GenBank/DDBJ databases">
        <authorList>
            <person name="Sun Q."/>
            <person name="Zhou Y."/>
        </authorList>
    </citation>
    <scope>NUCLEOTIDE SEQUENCE</scope>
    <source>
        <strain evidence="2">CGMCC 4.7201</strain>
    </source>
</reference>